<organism evidence="1">
    <name type="scientific">marine sediment metagenome</name>
    <dbReference type="NCBI Taxonomy" id="412755"/>
    <lineage>
        <taxon>unclassified sequences</taxon>
        <taxon>metagenomes</taxon>
        <taxon>ecological metagenomes</taxon>
    </lineage>
</organism>
<accession>A0A0F9TGQ8</accession>
<dbReference type="AlphaFoldDB" id="A0A0F9TGQ8"/>
<sequence>MPPVMPVVRDRGDNLSSSGVLGTDTAIKANPGNVFWISVSDTAALAIELNDSLVGTGADKWAVDIPADGYGMWIFDPPLQFDLGIYLDVSTGTCKVVVGYI</sequence>
<protein>
    <submittedName>
        <fullName evidence="1">Uncharacterized protein</fullName>
    </submittedName>
</protein>
<evidence type="ECO:0000313" key="1">
    <source>
        <dbReference type="EMBL" id="KKN78439.1"/>
    </source>
</evidence>
<reference evidence="1" key="1">
    <citation type="journal article" date="2015" name="Nature">
        <title>Complex archaea that bridge the gap between prokaryotes and eukaryotes.</title>
        <authorList>
            <person name="Spang A."/>
            <person name="Saw J.H."/>
            <person name="Jorgensen S.L."/>
            <person name="Zaremba-Niedzwiedzka K."/>
            <person name="Martijn J."/>
            <person name="Lind A.E."/>
            <person name="van Eijk R."/>
            <person name="Schleper C."/>
            <person name="Guy L."/>
            <person name="Ettema T.J."/>
        </authorList>
    </citation>
    <scope>NUCLEOTIDE SEQUENCE</scope>
</reference>
<proteinExistence type="predicted"/>
<name>A0A0F9TGQ8_9ZZZZ</name>
<comment type="caution">
    <text evidence="1">The sequence shown here is derived from an EMBL/GenBank/DDBJ whole genome shotgun (WGS) entry which is preliminary data.</text>
</comment>
<dbReference type="EMBL" id="LAZR01000262">
    <property type="protein sequence ID" value="KKN78439.1"/>
    <property type="molecule type" value="Genomic_DNA"/>
</dbReference>
<gene>
    <name evidence="1" type="ORF">LCGC14_0349710</name>
</gene>